<dbReference type="InterPro" id="IPR050595">
    <property type="entry name" value="Bact_response_regulator"/>
</dbReference>
<sequence>MATILIVDDSPTDTRVFSNVLERNGFTVITADNAEDGVATAKAQLPDLVLMDVILPGMNGFQATRALARDPATQHIPVIIVSTKNMETDRVWGLRQGAKDYLVKPPSERELVNRIRALLPEGVE</sequence>
<dbReference type="PANTHER" id="PTHR44591:SF20">
    <property type="entry name" value="PROTEIN PILH"/>
    <property type="match status" value="1"/>
</dbReference>
<protein>
    <submittedName>
        <fullName evidence="4">Response regulator</fullName>
    </submittedName>
</protein>
<evidence type="ECO:0000313" key="5">
    <source>
        <dbReference type="Proteomes" id="UP001431449"/>
    </source>
</evidence>
<organism evidence="4 5">
    <name type="scientific">Pseudomarimonas salicorniae</name>
    <dbReference type="NCBI Taxonomy" id="2933270"/>
    <lineage>
        <taxon>Bacteria</taxon>
        <taxon>Pseudomonadati</taxon>
        <taxon>Pseudomonadota</taxon>
        <taxon>Gammaproteobacteria</taxon>
        <taxon>Lysobacterales</taxon>
        <taxon>Lysobacteraceae</taxon>
        <taxon>Pseudomarimonas</taxon>
    </lineage>
</organism>
<proteinExistence type="predicted"/>
<dbReference type="PANTHER" id="PTHR44591">
    <property type="entry name" value="STRESS RESPONSE REGULATOR PROTEIN 1"/>
    <property type="match status" value="1"/>
</dbReference>
<gene>
    <name evidence="4" type="ORF">M0G41_11850</name>
</gene>
<feature type="domain" description="Response regulatory" evidence="3">
    <location>
        <begin position="3"/>
        <end position="119"/>
    </location>
</feature>
<comment type="caution">
    <text evidence="4">The sequence shown here is derived from an EMBL/GenBank/DDBJ whole genome shotgun (WGS) entry which is preliminary data.</text>
</comment>
<dbReference type="SUPFAM" id="SSF52172">
    <property type="entry name" value="CheY-like"/>
    <property type="match status" value="1"/>
</dbReference>
<keyword evidence="5" id="KW-1185">Reference proteome</keyword>
<dbReference type="InterPro" id="IPR001789">
    <property type="entry name" value="Sig_transdc_resp-reg_receiver"/>
</dbReference>
<dbReference type="Gene3D" id="3.40.50.2300">
    <property type="match status" value="1"/>
</dbReference>
<evidence type="ECO:0000256" key="2">
    <source>
        <dbReference type="PROSITE-ProRule" id="PRU00169"/>
    </source>
</evidence>
<dbReference type="EMBL" id="JALNMH010000009">
    <property type="protein sequence ID" value="MCK7594360.1"/>
    <property type="molecule type" value="Genomic_DNA"/>
</dbReference>
<evidence type="ECO:0000256" key="1">
    <source>
        <dbReference type="ARBA" id="ARBA00022553"/>
    </source>
</evidence>
<accession>A0ABT0GK18</accession>
<reference evidence="4" key="1">
    <citation type="submission" date="2022-04" db="EMBL/GenBank/DDBJ databases">
        <title>Lysobacter sp. CAU 1642 isolated from sea sand.</title>
        <authorList>
            <person name="Kim W."/>
        </authorList>
    </citation>
    <scope>NUCLEOTIDE SEQUENCE</scope>
    <source>
        <strain evidence="4">CAU 1642</strain>
    </source>
</reference>
<dbReference type="InterPro" id="IPR011006">
    <property type="entry name" value="CheY-like_superfamily"/>
</dbReference>
<dbReference type="RefSeq" id="WP_248209433.1">
    <property type="nucleotide sequence ID" value="NZ_JALNMH010000009.1"/>
</dbReference>
<dbReference type="SMART" id="SM00448">
    <property type="entry name" value="REC"/>
    <property type="match status" value="1"/>
</dbReference>
<name>A0ABT0GK18_9GAMM</name>
<dbReference type="Pfam" id="PF00072">
    <property type="entry name" value="Response_reg"/>
    <property type="match status" value="1"/>
</dbReference>
<evidence type="ECO:0000259" key="3">
    <source>
        <dbReference type="PROSITE" id="PS50110"/>
    </source>
</evidence>
<keyword evidence="1 2" id="KW-0597">Phosphoprotein</keyword>
<feature type="modified residue" description="4-aspartylphosphate" evidence="2">
    <location>
        <position position="52"/>
    </location>
</feature>
<dbReference type="Proteomes" id="UP001431449">
    <property type="component" value="Unassembled WGS sequence"/>
</dbReference>
<evidence type="ECO:0000313" key="4">
    <source>
        <dbReference type="EMBL" id="MCK7594360.1"/>
    </source>
</evidence>
<dbReference type="PROSITE" id="PS50110">
    <property type="entry name" value="RESPONSE_REGULATORY"/>
    <property type="match status" value="1"/>
</dbReference>